<gene>
    <name evidence="1" type="ORF">DNG_10499</name>
</gene>
<keyword evidence="2" id="KW-1185">Reference proteome</keyword>
<evidence type="ECO:0000313" key="2">
    <source>
        <dbReference type="Proteomes" id="UP001187682"/>
    </source>
</evidence>
<sequence>MDREDREDRRQAYLVYY</sequence>
<evidence type="ECO:0000313" key="1">
    <source>
        <dbReference type="EMBL" id="SPO07804.1"/>
    </source>
</evidence>
<organism evidence="1 2">
    <name type="scientific">Cephalotrichum gorgonifer</name>
    <dbReference type="NCBI Taxonomy" id="2041049"/>
    <lineage>
        <taxon>Eukaryota</taxon>
        <taxon>Fungi</taxon>
        <taxon>Dikarya</taxon>
        <taxon>Ascomycota</taxon>
        <taxon>Pezizomycotina</taxon>
        <taxon>Sordariomycetes</taxon>
        <taxon>Hypocreomycetidae</taxon>
        <taxon>Microascales</taxon>
        <taxon>Microascaceae</taxon>
        <taxon>Cephalotrichum</taxon>
    </lineage>
</organism>
<reference evidence="1" key="1">
    <citation type="submission" date="2018-03" db="EMBL/GenBank/DDBJ databases">
        <authorList>
            <person name="Guldener U."/>
        </authorList>
    </citation>
    <scope>NUCLEOTIDE SEQUENCE</scope>
</reference>
<proteinExistence type="predicted"/>
<protein>
    <submittedName>
        <fullName evidence="1">Uncharacterized protein</fullName>
    </submittedName>
</protein>
<accession>A0AAE8N8U8</accession>
<dbReference type="AlphaFoldDB" id="A0AAE8N8U8"/>
<dbReference type="Proteomes" id="UP001187682">
    <property type="component" value="Unassembled WGS sequence"/>
</dbReference>
<comment type="caution">
    <text evidence="1">The sequence shown here is derived from an EMBL/GenBank/DDBJ whole genome shotgun (WGS) entry which is preliminary data.</text>
</comment>
<name>A0AAE8N8U8_9PEZI</name>
<dbReference type="EMBL" id="ONZQ02000039">
    <property type="protein sequence ID" value="SPO07804.1"/>
    <property type="molecule type" value="Genomic_DNA"/>
</dbReference>